<dbReference type="NCBIfam" id="TIGR01909">
    <property type="entry name" value="C_GCAxxG_C_C"/>
    <property type="match status" value="1"/>
</dbReference>
<dbReference type="OrthoDB" id="9791535at2"/>
<proteinExistence type="predicted"/>
<dbReference type="AlphaFoldDB" id="V2RRG7"/>
<dbReference type="RefSeq" id="WP_023274878.1">
    <property type="nucleotide sequence ID" value="NZ_CP097562.1"/>
</dbReference>
<keyword evidence="2" id="KW-1185">Reference proteome</keyword>
<protein>
    <submittedName>
        <fullName evidence="1">Uncharacterized protein</fullName>
    </submittedName>
</protein>
<dbReference type="Pfam" id="PF09719">
    <property type="entry name" value="C_GCAxxG_C_C"/>
    <property type="match status" value="1"/>
</dbReference>
<dbReference type="EMBL" id="CP097562">
    <property type="protein sequence ID" value="USF23503.1"/>
    <property type="molecule type" value="Genomic_DNA"/>
</dbReference>
<organism evidence="1 2">
    <name type="scientific">Mucispirillum schaedleri ASF457</name>
    <dbReference type="NCBI Taxonomy" id="1379858"/>
    <lineage>
        <taxon>Bacteria</taxon>
        <taxon>Pseudomonadati</taxon>
        <taxon>Deferribacterota</taxon>
        <taxon>Deferribacteres</taxon>
        <taxon>Deferribacterales</taxon>
        <taxon>Mucispirillaceae</taxon>
        <taxon>Mucispirillum</taxon>
    </lineage>
</organism>
<reference evidence="1" key="3">
    <citation type="submission" date="2022-06" db="EMBL/GenBank/DDBJ databases">
        <title>Resources to Facilitate Use of the Altered Schaedler Flora (ASF) Mouse Model to Study Microbiome Function.</title>
        <authorList>
            <person name="Proctor A."/>
            <person name="Parvinroo S."/>
            <person name="Richie T."/>
            <person name="Jia X."/>
            <person name="Lee S.T.M."/>
            <person name="Karp P.D."/>
            <person name="Paley S."/>
            <person name="Kostic A.D."/>
            <person name="Pierre J.F."/>
            <person name="Wannemuehler M.J."/>
            <person name="Phillips G.J."/>
        </authorList>
    </citation>
    <scope>NUCLEOTIDE SEQUENCE</scope>
    <source>
        <strain evidence="1">ASF457</strain>
    </source>
</reference>
<accession>V2RRG7</accession>
<dbReference type="KEGG" id="msch:N508_000566"/>
<evidence type="ECO:0000313" key="1">
    <source>
        <dbReference type="EMBL" id="USF23503.1"/>
    </source>
</evidence>
<dbReference type="InterPro" id="IPR010181">
    <property type="entry name" value="CGCAxxGCC_motif"/>
</dbReference>
<dbReference type="Proteomes" id="UP000017429">
    <property type="component" value="Chromosome"/>
</dbReference>
<dbReference type="eggNOG" id="COG1433">
    <property type="taxonomic scope" value="Bacteria"/>
</dbReference>
<reference evidence="1" key="2">
    <citation type="submission" date="2022-05" db="EMBL/GenBank/DDBJ databases">
        <authorList>
            <person name="Proctor A.L."/>
            <person name="Phillips G.J."/>
            <person name="Wannemuehler M.J."/>
        </authorList>
    </citation>
    <scope>NUCLEOTIDE SEQUENCE</scope>
    <source>
        <strain evidence="1">ASF457</strain>
    </source>
</reference>
<reference evidence="1" key="1">
    <citation type="journal article" date="2014" name="Genome Announc.">
        <title>Draft genome sequences of the altered schaedler flora, a defined bacterial community from gnotobiotic mice.</title>
        <authorList>
            <person name="Wannemuehler M.J."/>
            <person name="Overstreet A.M."/>
            <person name="Ward D.V."/>
            <person name="Phillips G.J."/>
        </authorList>
    </citation>
    <scope>NUCLEOTIDE SEQUENCE</scope>
    <source>
        <strain evidence="1">ASF457</strain>
    </source>
</reference>
<gene>
    <name evidence="1" type="ORF">N508_000566</name>
</gene>
<sequence>MDKITEKALKLHKQGNNCCQSVCLAFADKLNIDEDVLFKISEGFGAGMGNLQGSCGALTAAVIIAGICNSGGKDAETRTKTKTYRLVSQINNQFIDLVGSMSCKEIKGVGTGKVLKSCDGCIETAVYIVNNLIFREGES</sequence>
<name>V2RRG7_9BACT</name>
<evidence type="ECO:0000313" key="2">
    <source>
        <dbReference type="Proteomes" id="UP000017429"/>
    </source>
</evidence>